<dbReference type="Pfam" id="PF00026">
    <property type="entry name" value="Asp"/>
    <property type="match status" value="1"/>
</dbReference>
<proteinExistence type="inferred from homology"/>
<keyword evidence="4" id="KW-0378">Hydrolase</keyword>
<dbReference type="InterPro" id="IPR001461">
    <property type="entry name" value="Aspartic_peptidase_A1"/>
</dbReference>
<evidence type="ECO:0000256" key="1">
    <source>
        <dbReference type="ARBA" id="ARBA00007447"/>
    </source>
</evidence>
<feature type="active site" evidence="5">
    <location>
        <position position="322"/>
    </location>
</feature>
<keyword evidence="6" id="KW-1015">Disulfide bond</keyword>
<dbReference type="GO" id="GO:0004190">
    <property type="term" value="F:aspartic-type endopeptidase activity"/>
    <property type="evidence" value="ECO:0007669"/>
    <property type="project" value="UniProtKB-KW"/>
</dbReference>
<evidence type="ECO:0000256" key="5">
    <source>
        <dbReference type="PIRSR" id="PIRSR601461-1"/>
    </source>
</evidence>
<name>A0AAV3ZAR7_9GAST</name>
<comment type="caution">
    <text evidence="9">The sequence shown here is derived from an EMBL/GenBank/DDBJ whole genome shotgun (WGS) entry which is preliminary data.</text>
</comment>
<dbReference type="EMBL" id="BLXT01002155">
    <property type="protein sequence ID" value="GFN91626.1"/>
    <property type="molecule type" value="Genomic_DNA"/>
</dbReference>
<feature type="compositionally biased region" description="Polar residues" evidence="7">
    <location>
        <begin position="80"/>
        <end position="97"/>
    </location>
</feature>
<keyword evidence="10" id="KW-1185">Reference proteome</keyword>
<dbReference type="PANTHER" id="PTHR47966">
    <property type="entry name" value="BETA-SITE APP-CLEAVING ENZYME, ISOFORM A-RELATED"/>
    <property type="match status" value="1"/>
</dbReference>
<evidence type="ECO:0000256" key="6">
    <source>
        <dbReference type="PIRSR" id="PIRSR601461-2"/>
    </source>
</evidence>
<dbReference type="SUPFAM" id="SSF50630">
    <property type="entry name" value="Acid proteases"/>
    <property type="match status" value="1"/>
</dbReference>
<dbReference type="AlphaFoldDB" id="A0AAV3ZAR7"/>
<evidence type="ECO:0000256" key="3">
    <source>
        <dbReference type="ARBA" id="ARBA00022750"/>
    </source>
</evidence>
<keyword evidence="2" id="KW-0645">Protease</keyword>
<gene>
    <name evidence="9" type="ORF">PoB_001813200</name>
</gene>
<sequence>MGGTGTRERASTRLTRDRGLCFQMNFSAARFCVLTLVSVCEAYSIGLPITQAKKPVWQSTSFAKRLWPFRHRLQPVRQANQRPVQSLFQPSRSTKQDFGQKATGRDVKLTNHHDNLYSCPITIGTPGQEFNVTFDTSSSITWVFSIHAPLAHSRKHEYKRYNRELSRTHYTKYKRFDVLYDSGQVTGYLSEDRVTIAGLTIKNQSFGKALLGPDLFRHTTNDGILGLGLGNIDGEEEPSVFDNMVSQGLLEAPVFSIYLNRYGSGGPDSVLTFGGTNPYYCEEDFTFVDLTEPHGWQFKIDRVQPSSGDGIFSESGYQAVVDSSSSFIVGPFEEVHALNTQLGGMLFEGNHGLYNYKFNCSEVDNLPDVEFIVSGKKLPLSSRDYIAKMKEKGESFCVSSICGMKWIEGGEPDWFLGLSFMRAYYSQFDKGNRRIGFAKAYSFPRI</sequence>
<organism evidence="9 10">
    <name type="scientific">Plakobranchus ocellatus</name>
    <dbReference type="NCBI Taxonomy" id="259542"/>
    <lineage>
        <taxon>Eukaryota</taxon>
        <taxon>Metazoa</taxon>
        <taxon>Spiralia</taxon>
        <taxon>Lophotrochozoa</taxon>
        <taxon>Mollusca</taxon>
        <taxon>Gastropoda</taxon>
        <taxon>Heterobranchia</taxon>
        <taxon>Euthyneura</taxon>
        <taxon>Panpulmonata</taxon>
        <taxon>Sacoglossa</taxon>
        <taxon>Placobranchoidea</taxon>
        <taxon>Plakobranchidae</taxon>
        <taxon>Plakobranchus</taxon>
    </lineage>
</organism>
<evidence type="ECO:0000313" key="9">
    <source>
        <dbReference type="EMBL" id="GFN91626.1"/>
    </source>
</evidence>
<dbReference type="GO" id="GO:0005764">
    <property type="term" value="C:lysosome"/>
    <property type="evidence" value="ECO:0007669"/>
    <property type="project" value="TreeGrafter"/>
</dbReference>
<keyword evidence="3" id="KW-0064">Aspartyl protease</keyword>
<protein>
    <submittedName>
        <fullName evidence="9">Cathepsin d</fullName>
    </submittedName>
</protein>
<evidence type="ECO:0000259" key="8">
    <source>
        <dbReference type="PROSITE" id="PS51767"/>
    </source>
</evidence>
<feature type="disulfide bond" evidence="6">
    <location>
        <begin position="360"/>
        <end position="402"/>
    </location>
</feature>
<dbReference type="PANTHER" id="PTHR47966:SF51">
    <property type="entry name" value="BETA-SITE APP-CLEAVING ENZYME, ISOFORM A-RELATED"/>
    <property type="match status" value="1"/>
</dbReference>
<dbReference type="InterPro" id="IPR021109">
    <property type="entry name" value="Peptidase_aspartic_dom_sf"/>
</dbReference>
<evidence type="ECO:0000256" key="7">
    <source>
        <dbReference type="SAM" id="MobiDB-lite"/>
    </source>
</evidence>
<dbReference type="InterPro" id="IPR033121">
    <property type="entry name" value="PEPTIDASE_A1"/>
</dbReference>
<dbReference type="PRINTS" id="PR00792">
    <property type="entry name" value="PEPSIN"/>
</dbReference>
<feature type="region of interest" description="Disordered" evidence="7">
    <location>
        <begin position="80"/>
        <end position="103"/>
    </location>
</feature>
<dbReference type="PROSITE" id="PS51767">
    <property type="entry name" value="PEPTIDASE_A1"/>
    <property type="match status" value="1"/>
</dbReference>
<feature type="active site" evidence="5">
    <location>
        <position position="135"/>
    </location>
</feature>
<comment type="similarity">
    <text evidence="1">Belongs to the peptidase A1 family.</text>
</comment>
<dbReference type="GO" id="GO:0006508">
    <property type="term" value="P:proteolysis"/>
    <property type="evidence" value="ECO:0007669"/>
    <property type="project" value="UniProtKB-KW"/>
</dbReference>
<feature type="domain" description="Peptidase A1" evidence="8">
    <location>
        <begin position="117"/>
        <end position="438"/>
    </location>
</feature>
<evidence type="ECO:0000256" key="4">
    <source>
        <dbReference type="ARBA" id="ARBA00022801"/>
    </source>
</evidence>
<evidence type="ECO:0000256" key="2">
    <source>
        <dbReference type="ARBA" id="ARBA00022670"/>
    </source>
</evidence>
<dbReference type="FunFam" id="2.40.70.10:FF:000115">
    <property type="entry name" value="Lysosomal aspartic protease"/>
    <property type="match status" value="1"/>
</dbReference>
<dbReference type="Proteomes" id="UP000735302">
    <property type="component" value="Unassembled WGS sequence"/>
</dbReference>
<evidence type="ECO:0000313" key="10">
    <source>
        <dbReference type="Proteomes" id="UP000735302"/>
    </source>
</evidence>
<accession>A0AAV3ZAR7</accession>
<reference evidence="9 10" key="1">
    <citation type="journal article" date="2021" name="Elife">
        <title>Chloroplast acquisition without the gene transfer in kleptoplastic sea slugs, Plakobranchus ocellatus.</title>
        <authorList>
            <person name="Maeda T."/>
            <person name="Takahashi S."/>
            <person name="Yoshida T."/>
            <person name="Shimamura S."/>
            <person name="Takaki Y."/>
            <person name="Nagai Y."/>
            <person name="Toyoda A."/>
            <person name="Suzuki Y."/>
            <person name="Arimoto A."/>
            <person name="Ishii H."/>
            <person name="Satoh N."/>
            <person name="Nishiyama T."/>
            <person name="Hasebe M."/>
            <person name="Maruyama T."/>
            <person name="Minagawa J."/>
            <person name="Obokata J."/>
            <person name="Shigenobu S."/>
        </authorList>
    </citation>
    <scope>NUCLEOTIDE SEQUENCE [LARGE SCALE GENOMIC DNA]</scope>
</reference>
<dbReference type="Gene3D" id="2.40.70.10">
    <property type="entry name" value="Acid Proteases"/>
    <property type="match status" value="2"/>
</dbReference>